<dbReference type="GO" id="GO:0007052">
    <property type="term" value="P:mitotic spindle organization"/>
    <property type="evidence" value="ECO:0007669"/>
    <property type="project" value="InterPro"/>
</dbReference>
<protein>
    <submittedName>
        <fullName evidence="10">Transforming acidic coiled-coil-containing protein 1</fullName>
    </submittedName>
</protein>
<dbReference type="InterPro" id="IPR039915">
    <property type="entry name" value="TACC"/>
</dbReference>
<feature type="compositionally biased region" description="Polar residues" evidence="8">
    <location>
        <begin position="140"/>
        <end position="164"/>
    </location>
</feature>
<comment type="caution">
    <text evidence="10">The sequence shown here is derived from an EMBL/GenBank/DDBJ whole genome shotgun (WGS) entry which is preliminary data.</text>
</comment>
<dbReference type="InterPro" id="IPR007707">
    <property type="entry name" value="TACC_C"/>
</dbReference>
<dbReference type="PANTHER" id="PTHR13924:SF10">
    <property type="entry name" value="TRANSFORMING ACIDIC COILED-COIL PROTEIN, ISOFORM K"/>
    <property type="match status" value="1"/>
</dbReference>
<organism evidence="10 11">
    <name type="scientific">Pseudolycoriella hygida</name>
    <dbReference type="NCBI Taxonomy" id="35572"/>
    <lineage>
        <taxon>Eukaryota</taxon>
        <taxon>Metazoa</taxon>
        <taxon>Ecdysozoa</taxon>
        <taxon>Arthropoda</taxon>
        <taxon>Hexapoda</taxon>
        <taxon>Insecta</taxon>
        <taxon>Pterygota</taxon>
        <taxon>Neoptera</taxon>
        <taxon>Endopterygota</taxon>
        <taxon>Diptera</taxon>
        <taxon>Nematocera</taxon>
        <taxon>Sciaroidea</taxon>
        <taxon>Sciaridae</taxon>
        <taxon>Pseudolycoriella</taxon>
    </lineage>
</organism>
<dbReference type="GO" id="GO:0005856">
    <property type="term" value="C:cytoskeleton"/>
    <property type="evidence" value="ECO:0007669"/>
    <property type="project" value="UniProtKB-SubCell"/>
</dbReference>
<sequence>MEFFLSKIMKRPKSVCDNTAVCASHDVTEMKSPKLVKMADQPEMIPNRVQPNKVGNGVRDSAEPPNVSEMSPNISDQCDGNEKTDLSNEKSAVKPIIRRQTFTFSSEAATQELSESVPHSYQRSDSTFVSERSDLRNQKEINPQDLNNSANEESAGEPTTNQDTFVVPNMLSDNHKSHPSKVARRDQDDIEFKKPSIPTNTGKELEINNGSTMVLNSTDFDFLESRGTRSDSLEPEGRDSLLLRFDPLTQRVVQNFTVPASEEKEITPKSSLTHETPSNGTFVAVSETMDNDGNNHMKYVSVEKNGDKVISVDGVLMYNKKVDIDCIDEITRQKMEEYEANQDILLKRIAEKDKAITKSSTVIELYEKAIAEAVAAKENLAQTYEKEQKDLERDRDVNFEHLTSLETTFMDLHTKFERNLQYIGLIQERVNTITEEKSKALASLEQQEHRYDKMKSHAKQQFDIANEKWDQLNKAFSLDNTKLKAQIKREEIHKNAVAEELSQKKKENDELVKICDELISGQKN</sequence>
<evidence type="ECO:0000313" key="11">
    <source>
        <dbReference type="Proteomes" id="UP001151699"/>
    </source>
</evidence>
<reference evidence="10" key="1">
    <citation type="submission" date="2022-07" db="EMBL/GenBank/DDBJ databases">
        <authorList>
            <person name="Trinca V."/>
            <person name="Uliana J.V.C."/>
            <person name="Torres T.T."/>
            <person name="Ward R.J."/>
            <person name="Monesi N."/>
        </authorList>
    </citation>
    <scope>NUCLEOTIDE SEQUENCE</scope>
    <source>
        <strain evidence="10">HSMRA1968</strain>
        <tissue evidence="10">Whole embryos</tissue>
    </source>
</reference>
<dbReference type="EMBL" id="WJQU01000004">
    <property type="protein sequence ID" value="KAJ6635832.1"/>
    <property type="molecule type" value="Genomic_DNA"/>
</dbReference>
<evidence type="ECO:0000256" key="1">
    <source>
        <dbReference type="ARBA" id="ARBA00004245"/>
    </source>
</evidence>
<comment type="similarity">
    <text evidence="2">Belongs to the TACC family.</text>
</comment>
<evidence type="ECO:0000256" key="6">
    <source>
        <dbReference type="ARBA" id="ARBA00023212"/>
    </source>
</evidence>
<evidence type="ECO:0000256" key="8">
    <source>
        <dbReference type="SAM" id="MobiDB-lite"/>
    </source>
</evidence>
<dbReference type="GO" id="GO:0005737">
    <property type="term" value="C:cytoplasm"/>
    <property type="evidence" value="ECO:0007669"/>
    <property type="project" value="TreeGrafter"/>
</dbReference>
<comment type="subcellular location">
    <subcellularLocation>
        <location evidence="1">Cytoplasm</location>
        <location evidence="1">Cytoskeleton</location>
    </subcellularLocation>
</comment>
<keyword evidence="4" id="KW-0597">Phosphoprotein</keyword>
<keyword evidence="3" id="KW-0963">Cytoplasm</keyword>
<dbReference type="Gene3D" id="1.20.5.1700">
    <property type="match status" value="1"/>
</dbReference>
<feature type="region of interest" description="Disordered" evidence="8">
    <location>
        <begin position="46"/>
        <end position="92"/>
    </location>
</feature>
<keyword evidence="11" id="KW-1185">Reference proteome</keyword>
<dbReference type="AlphaFoldDB" id="A0A9Q0RX77"/>
<feature type="region of interest" description="Disordered" evidence="8">
    <location>
        <begin position="113"/>
        <end position="186"/>
    </location>
</feature>
<keyword evidence="6" id="KW-0206">Cytoskeleton</keyword>
<evidence type="ECO:0000256" key="5">
    <source>
        <dbReference type="ARBA" id="ARBA00023054"/>
    </source>
</evidence>
<evidence type="ECO:0000256" key="4">
    <source>
        <dbReference type="ARBA" id="ARBA00022553"/>
    </source>
</evidence>
<evidence type="ECO:0000256" key="3">
    <source>
        <dbReference type="ARBA" id="ARBA00022490"/>
    </source>
</evidence>
<feature type="compositionally biased region" description="Basic and acidic residues" evidence="8">
    <location>
        <begin position="80"/>
        <end position="92"/>
    </location>
</feature>
<dbReference type="Pfam" id="PF05010">
    <property type="entry name" value="TACC_C"/>
    <property type="match status" value="1"/>
</dbReference>
<proteinExistence type="inferred from homology"/>
<evidence type="ECO:0000256" key="2">
    <source>
        <dbReference type="ARBA" id="ARBA00009423"/>
    </source>
</evidence>
<keyword evidence="5 7" id="KW-0175">Coiled coil</keyword>
<feature type="coiled-coil region" evidence="7">
    <location>
        <begin position="335"/>
        <end position="397"/>
    </location>
</feature>
<gene>
    <name evidence="10" type="primary">TACC1</name>
    <name evidence="10" type="ORF">Bhyg_14418</name>
</gene>
<feature type="compositionally biased region" description="Polar residues" evidence="8">
    <location>
        <begin position="113"/>
        <end position="130"/>
    </location>
</feature>
<dbReference type="Proteomes" id="UP001151699">
    <property type="component" value="Chromosome C"/>
</dbReference>
<evidence type="ECO:0000259" key="9">
    <source>
        <dbReference type="Pfam" id="PF05010"/>
    </source>
</evidence>
<evidence type="ECO:0000313" key="10">
    <source>
        <dbReference type="EMBL" id="KAJ6635832.1"/>
    </source>
</evidence>
<dbReference type="OrthoDB" id="10255048at2759"/>
<accession>A0A9Q0RX77</accession>
<dbReference type="PANTHER" id="PTHR13924">
    <property type="entry name" value="TRANSFORMING ACIDIC COILED-COIL CONTAINING PROTEIN 1/2"/>
    <property type="match status" value="1"/>
</dbReference>
<feature type="compositionally biased region" description="Polar residues" evidence="8">
    <location>
        <begin position="68"/>
        <end position="78"/>
    </location>
</feature>
<dbReference type="GO" id="GO:0007097">
    <property type="term" value="P:nuclear migration"/>
    <property type="evidence" value="ECO:0007669"/>
    <property type="project" value="TreeGrafter"/>
</dbReference>
<name>A0A9Q0RX77_9DIPT</name>
<evidence type="ECO:0000256" key="7">
    <source>
        <dbReference type="SAM" id="Coils"/>
    </source>
</evidence>
<feature type="domain" description="Transforming acidic coiled-coil-containing protein C-terminal" evidence="9">
    <location>
        <begin position="323"/>
        <end position="519"/>
    </location>
</feature>